<protein>
    <submittedName>
        <fullName evidence="2">F-box domain containing protein</fullName>
    </submittedName>
</protein>
<accession>A0A2P5FTA0</accession>
<evidence type="ECO:0000259" key="1">
    <source>
        <dbReference type="SMART" id="SM00256"/>
    </source>
</evidence>
<dbReference type="InterPro" id="IPR050942">
    <property type="entry name" value="F-box_BR-signaling"/>
</dbReference>
<dbReference type="InterPro" id="IPR001810">
    <property type="entry name" value="F-box_dom"/>
</dbReference>
<evidence type="ECO:0000313" key="2">
    <source>
        <dbReference type="EMBL" id="POO01016.1"/>
    </source>
</evidence>
<sequence length="403" mass="46519">MDQDWAGGLPKHILDSIVEKLESSIDFLRFGVVCDSWYSITKDNRIKRSKMLRHHQVPMLLVPSEEEHTWSIYNVLDEKFLTLKLSLTYDKHFSGSSQGWLVITNKDYTVTLCRPCFTLEGDFDDASKSIHLPCLFPPLSEFYQNAEDLPRLDNESYVDEIEEVLVEGYDFHVLKALITADPLLNPNDCIIVVKYDQSKLAFLRYGKDTTWTKFADPYKFQDVVLYKNHIYAIDSFGRLLSFDPYNGIMKWVASGIQTTSGGTLNRYLVESFGELLTIERYVRFLECDDHFYGRVTLTFKVFKLDFDGAKWVEIKSLGDVALFIGDSSGISVLASKFRGCQANCIYFTHDDAGLTTKTETYCDLGVYFLESESFDFHYNLNSNVFHRMQRRPPIWIVPLLDGY</sequence>
<evidence type="ECO:0000313" key="3">
    <source>
        <dbReference type="Proteomes" id="UP000237000"/>
    </source>
</evidence>
<dbReference type="PANTHER" id="PTHR44259">
    <property type="entry name" value="OS07G0183000 PROTEIN-RELATED"/>
    <property type="match status" value="1"/>
</dbReference>
<dbReference type="SUPFAM" id="SSF81383">
    <property type="entry name" value="F-box domain"/>
    <property type="match status" value="1"/>
</dbReference>
<proteinExistence type="predicted"/>
<dbReference type="AlphaFoldDB" id="A0A2P5FTA0"/>
<reference evidence="3" key="1">
    <citation type="submission" date="2016-06" db="EMBL/GenBank/DDBJ databases">
        <title>Parallel loss of symbiosis genes in relatives of nitrogen-fixing non-legume Parasponia.</title>
        <authorList>
            <person name="Van Velzen R."/>
            <person name="Holmer R."/>
            <person name="Bu F."/>
            <person name="Rutten L."/>
            <person name="Van Zeijl A."/>
            <person name="Liu W."/>
            <person name="Santuari L."/>
            <person name="Cao Q."/>
            <person name="Sharma T."/>
            <person name="Shen D."/>
            <person name="Roswanjaya Y."/>
            <person name="Wardhani T."/>
            <person name="Kalhor M.S."/>
            <person name="Jansen J."/>
            <person name="Van den Hoogen J."/>
            <person name="Gungor B."/>
            <person name="Hartog M."/>
            <person name="Hontelez J."/>
            <person name="Verver J."/>
            <person name="Yang W.-C."/>
            <person name="Schijlen E."/>
            <person name="Repin R."/>
            <person name="Schilthuizen M."/>
            <person name="Schranz E."/>
            <person name="Heidstra R."/>
            <person name="Miyata K."/>
            <person name="Fedorova E."/>
            <person name="Kohlen W."/>
            <person name="Bisseling T."/>
            <person name="Smit S."/>
            <person name="Geurts R."/>
        </authorList>
    </citation>
    <scope>NUCLEOTIDE SEQUENCE [LARGE SCALE GENOMIC DNA]</scope>
    <source>
        <strain evidence="3">cv. RG33-2</strain>
    </source>
</reference>
<gene>
    <name evidence="2" type="ORF">TorRG33x02_031990</name>
</gene>
<dbReference type="PANTHER" id="PTHR44259:SF107">
    <property type="entry name" value="F-BOX PROTEIN SKIP23-LIKE"/>
    <property type="match status" value="1"/>
</dbReference>
<dbReference type="EMBL" id="JXTC01000010">
    <property type="protein sequence ID" value="POO01016.1"/>
    <property type="molecule type" value="Genomic_DNA"/>
</dbReference>
<dbReference type="Proteomes" id="UP000237000">
    <property type="component" value="Unassembled WGS sequence"/>
</dbReference>
<organism evidence="2 3">
    <name type="scientific">Trema orientale</name>
    <name type="common">Charcoal tree</name>
    <name type="synonym">Celtis orientalis</name>
    <dbReference type="NCBI Taxonomy" id="63057"/>
    <lineage>
        <taxon>Eukaryota</taxon>
        <taxon>Viridiplantae</taxon>
        <taxon>Streptophyta</taxon>
        <taxon>Embryophyta</taxon>
        <taxon>Tracheophyta</taxon>
        <taxon>Spermatophyta</taxon>
        <taxon>Magnoliopsida</taxon>
        <taxon>eudicotyledons</taxon>
        <taxon>Gunneridae</taxon>
        <taxon>Pentapetalae</taxon>
        <taxon>rosids</taxon>
        <taxon>fabids</taxon>
        <taxon>Rosales</taxon>
        <taxon>Cannabaceae</taxon>
        <taxon>Trema</taxon>
    </lineage>
</organism>
<dbReference type="SMART" id="SM00256">
    <property type="entry name" value="FBOX"/>
    <property type="match status" value="1"/>
</dbReference>
<name>A0A2P5FTA0_TREOI</name>
<feature type="domain" description="F-box" evidence="1">
    <location>
        <begin position="9"/>
        <end position="50"/>
    </location>
</feature>
<keyword evidence="3" id="KW-1185">Reference proteome</keyword>
<dbReference type="InParanoid" id="A0A2P5FTA0"/>
<dbReference type="InterPro" id="IPR005174">
    <property type="entry name" value="KIB1-4_b-propeller"/>
</dbReference>
<dbReference type="InterPro" id="IPR036047">
    <property type="entry name" value="F-box-like_dom_sf"/>
</dbReference>
<comment type="caution">
    <text evidence="2">The sequence shown here is derived from an EMBL/GenBank/DDBJ whole genome shotgun (WGS) entry which is preliminary data.</text>
</comment>
<dbReference type="STRING" id="63057.A0A2P5FTA0"/>
<dbReference type="OrthoDB" id="1855887at2759"/>
<dbReference type="Pfam" id="PF03478">
    <property type="entry name" value="Beta-prop_KIB1-4"/>
    <property type="match status" value="1"/>
</dbReference>